<protein>
    <recommendedName>
        <fullName evidence="3">Secretion/DNA translocation related TadE-like protein</fullName>
    </recommendedName>
</protein>
<dbReference type="OrthoDB" id="10014736at2"/>
<name>A0A542Y901_9MICO</name>
<comment type="caution">
    <text evidence="1">The sequence shown here is derived from an EMBL/GenBank/DDBJ whole genome shotgun (WGS) entry which is preliminary data.</text>
</comment>
<keyword evidence="2" id="KW-1185">Reference proteome</keyword>
<dbReference type="AlphaFoldDB" id="A0A542Y901"/>
<reference evidence="1 2" key="1">
    <citation type="submission" date="2019-06" db="EMBL/GenBank/DDBJ databases">
        <title>Sequencing the genomes of 1000 actinobacteria strains.</title>
        <authorList>
            <person name="Klenk H.-P."/>
        </authorList>
    </citation>
    <scope>NUCLEOTIDE SEQUENCE [LARGE SCALE GENOMIC DNA]</scope>
    <source>
        <strain evidence="1 2">DSM 8803</strain>
    </source>
</reference>
<proteinExistence type="predicted"/>
<evidence type="ECO:0000313" key="2">
    <source>
        <dbReference type="Proteomes" id="UP000319094"/>
    </source>
</evidence>
<sequence>MSVPVVVAISGGAVALALPVMVASQVIVAGAEATNAADAAALAAADAELGLLGDGESAPCVVAQAVADANGAATVTCDLGPGIAEVRVTVRRWAGLVAITRSARAGLAD</sequence>
<evidence type="ECO:0000313" key="1">
    <source>
        <dbReference type="EMBL" id="TQL44553.1"/>
    </source>
</evidence>
<accession>A0A542Y901</accession>
<organism evidence="1 2">
    <name type="scientific">Leucobacter komagatae</name>
    <dbReference type="NCBI Taxonomy" id="55969"/>
    <lineage>
        <taxon>Bacteria</taxon>
        <taxon>Bacillati</taxon>
        <taxon>Actinomycetota</taxon>
        <taxon>Actinomycetes</taxon>
        <taxon>Micrococcales</taxon>
        <taxon>Microbacteriaceae</taxon>
        <taxon>Leucobacter</taxon>
    </lineage>
</organism>
<evidence type="ECO:0008006" key="3">
    <source>
        <dbReference type="Google" id="ProtNLM"/>
    </source>
</evidence>
<dbReference type="EMBL" id="VFON01000001">
    <property type="protein sequence ID" value="TQL44553.1"/>
    <property type="molecule type" value="Genomic_DNA"/>
</dbReference>
<dbReference type="RefSeq" id="WP_141887724.1">
    <property type="nucleotide sequence ID" value="NZ_BAAAUY010000003.1"/>
</dbReference>
<gene>
    <name evidence="1" type="ORF">FB468_2613</name>
</gene>
<dbReference type="Proteomes" id="UP000319094">
    <property type="component" value="Unassembled WGS sequence"/>
</dbReference>